<dbReference type="Gene3D" id="3.40.50.2000">
    <property type="entry name" value="Glycogen Phosphorylase B"/>
    <property type="match status" value="2"/>
</dbReference>
<evidence type="ECO:0000313" key="4">
    <source>
        <dbReference type="Proteomes" id="UP001165267"/>
    </source>
</evidence>
<comment type="caution">
    <text evidence="3">The sequence shown here is derived from an EMBL/GenBank/DDBJ whole genome shotgun (WGS) entry which is preliminary data.</text>
</comment>
<name>A0ABT1XDK8_9BURK</name>
<dbReference type="GO" id="GO:0016757">
    <property type="term" value="F:glycosyltransferase activity"/>
    <property type="evidence" value="ECO:0007669"/>
    <property type="project" value="UniProtKB-KW"/>
</dbReference>
<dbReference type="PANTHER" id="PTHR46401">
    <property type="entry name" value="GLYCOSYLTRANSFERASE WBBK-RELATED"/>
    <property type="match status" value="1"/>
</dbReference>
<dbReference type="PANTHER" id="PTHR46401:SF2">
    <property type="entry name" value="GLYCOSYLTRANSFERASE WBBK-RELATED"/>
    <property type="match status" value="1"/>
</dbReference>
<keyword evidence="1 3" id="KW-0808">Transferase</keyword>
<reference evidence="3" key="1">
    <citation type="submission" date="2022-07" db="EMBL/GenBank/DDBJ databases">
        <authorList>
            <person name="Xamxidin M."/>
        </authorList>
    </citation>
    <scope>NUCLEOTIDE SEQUENCE</scope>
    <source>
        <strain evidence="3">YS8-69</strain>
    </source>
</reference>
<accession>A0ABT1XDK8</accession>
<dbReference type="EC" id="2.4.-.-" evidence="3"/>
<dbReference type="EMBL" id="JANKHG010000001">
    <property type="protein sequence ID" value="MCR2745214.1"/>
    <property type="molecule type" value="Genomic_DNA"/>
</dbReference>
<sequence>MKIYHFIDSLDPKSGGTSTFVESFISSQYFSGTNFTNIVVVKQWLQLDSYEMRFNDNKDPNTAAGSLQIKVINYRRLLNLFIKSKSERKSSFVMHFHGLWQPWTWIFLFIRKAGFLSNSIAVVQPHGMLQKYSMYKSHKKKKLVLQIFLGRLLNTANRFIFSSDKEALESLLVKSITIKSYVKINHYIPDNVYSKICDDAERFYNKELNVIFLGRLDEIKNIDVILKAFVETTNDRLILKIAGSGDASYEEYLKSLVSPSFRDRVRFLGFLNQEEKIKQLKCSDFIIMCSKTENFGLSLLEGVAAGCIPIFSDNLHWVSVKFPVNPIVCQYESLQLNLVNTFDRLNKPFYCEENNSISLRQFINQFSEKNILSEYLKLYEKLGN</sequence>
<keyword evidence="3" id="KW-0328">Glycosyltransferase</keyword>
<evidence type="ECO:0000259" key="2">
    <source>
        <dbReference type="Pfam" id="PF00534"/>
    </source>
</evidence>
<feature type="domain" description="Glycosyl transferase family 1" evidence="2">
    <location>
        <begin position="201"/>
        <end position="313"/>
    </location>
</feature>
<gene>
    <name evidence="3" type="ORF">NSP04_00965</name>
</gene>
<dbReference type="Proteomes" id="UP001165267">
    <property type="component" value="Unassembled WGS sequence"/>
</dbReference>
<keyword evidence="4" id="KW-1185">Reference proteome</keyword>
<dbReference type="RefSeq" id="WP_257510464.1">
    <property type="nucleotide sequence ID" value="NZ_JANKHG010000001.1"/>
</dbReference>
<dbReference type="InterPro" id="IPR001296">
    <property type="entry name" value="Glyco_trans_1"/>
</dbReference>
<evidence type="ECO:0000313" key="3">
    <source>
        <dbReference type="EMBL" id="MCR2745214.1"/>
    </source>
</evidence>
<evidence type="ECO:0000256" key="1">
    <source>
        <dbReference type="ARBA" id="ARBA00022679"/>
    </source>
</evidence>
<dbReference type="SUPFAM" id="SSF53756">
    <property type="entry name" value="UDP-Glycosyltransferase/glycogen phosphorylase"/>
    <property type="match status" value="1"/>
</dbReference>
<dbReference type="Pfam" id="PF00534">
    <property type="entry name" value="Glycos_transf_1"/>
    <property type="match status" value="1"/>
</dbReference>
<proteinExistence type="predicted"/>
<protein>
    <submittedName>
        <fullName evidence="3">Glycosyltransferase</fullName>
        <ecNumber evidence="3">2.4.-.-</ecNumber>
    </submittedName>
</protein>
<organism evidence="3 4">
    <name type="scientific">Limnobacter parvus</name>
    <dbReference type="NCBI Taxonomy" id="2939690"/>
    <lineage>
        <taxon>Bacteria</taxon>
        <taxon>Pseudomonadati</taxon>
        <taxon>Pseudomonadota</taxon>
        <taxon>Betaproteobacteria</taxon>
        <taxon>Burkholderiales</taxon>
        <taxon>Burkholderiaceae</taxon>
        <taxon>Limnobacter</taxon>
    </lineage>
</organism>